<dbReference type="AlphaFoldDB" id="J7RTF2"/>
<evidence type="ECO:0000313" key="1">
    <source>
        <dbReference type="EMBL" id="CCK67982.1"/>
    </source>
</evidence>
<dbReference type="STRING" id="1071383.J7RTF2"/>
<evidence type="ECO:0008006" key="3">
    <source>
        <dbReference type="Google" id="ProtNLM"/>
    </source>
</evidence>
<dbReference type="OMA" id="PEHAKQF"/>
<dbReference type="GeneID" id="34523617"/>
<protein>
    <recommendedName>
        <fullName evidence="3">RRM domain-containing protein</fullName>
    </recommendedName>
</protein>
<evidence type="ECO:0000313" key="2">
    <source>
        <dbReference type="Proteomes" id="UP000006310"/>
    </source>
</evidence>
<name>J7RTF2_HUIN7</name>
<organism evidence="1 2">
    <name type="scientific">Huiozyma naganishii (strain ATCC MYA-139 / BCRC 22969 / CBS 8797 / KCTC 17520 / NBRC 10181 / NCYC 3082 / Yp74L-3)</name>
    <name type="common">Yeast</name>
    <name type="synonym">Kazachstania naganishii</name>
    <dbReference type="NCBI Taxonomy" id="1071383"/>
    <lineage>
        <taxon>Eukaryota</taxon>
        <taxon>Fungi</taxon>
        <taxon>Dikarya</taxon>
        <taxon>Ascomycota</taxon>
        <taxon>Saccharomycotina</taxon>
        <taxon>Saccharomycetes</taxon>
        <taxon>Saccharomycetales</taxon>
        <taxon>Saccharomycetaceae</taxon>
        <taxon>Huiozyma</taxon>
    </lineage>
</organism>
<dbReference type="KEGG" id="kng:KNAG_0A02930"/>
<dbReference type="RefSeq" id="XP_022462228.1">
    <property type="nucleotide sequence ID" value="XM_022607241.1"/>
</dbReference>
<dbReference type="HOGENOM" id="CLU_046455_1_0_1"/>
<dbReference type="eggNOG" id="ENOG502RYS8">
    <property type="taxonomic scope" value="Eukaryota"/>
</dbReference>
<reference evidence="1 2" key="1">
    <citation type="journal article" date="2011" name="Proc. Natl. Acad. Sci. U.S.A.">
        <title>Evolutionary erosion of yeast sex chromosomes by mating-type switching accidents.</title>
        <authorList>
            <person name="Gordon J.L."/>
            <person name="Armisen D."/>
            <person name="Proux-Wera E."/>
            <person name="Oheigeartaigh S.S."/>
            <person name="Byrne K.P."/>
            <person name="Wolfe K.H."/>
        </authorList>
    </citation>
    <scope>NUCLEOTIDE SEQUENCE [LARGE SCALE GENOMIC DNA]</scope>
    <source>
        <strain evidence="2">ATCC MYA-139 / BCRC 22969 / CBS 8797 / CCRC 22969 / KCTC 17520 / NBRC 10181 / NCYC 3082</strain>
    </source>
</reference>
<gene>
    <name evidence="1" type="primary">KNAG0A02930</name>
    <name evidence="1" type="ordered locus">KNAG_0A02930</name>
</gene>
<dbReference type="OrthoDB" id="4073963at2759"/>
<dbReference type="EMBL" id="HE978314">
    <property type="protein sequence ID" value="CCK67982.1"/>
    <property type="molecule type" value="Genomic_DNA"/>
</dbReference>
<dbReference type="Proteomes" id="UP000006310">
    <property type="component" value="Chromosome 1"/>
</dbReference>
<keyword evidence="2" id="KW-1185">Reference proteome</keyword>
<sequence length="334" mass="37844">MTQNSSELTFSKKSGEPPQTPFLTQFYSVGLQTEAKSGGFSFRKMARNYLLGVGSFWKEDKYYNLQDVNYYMFKDKETGPALTESVFNKQPMQTRNEQLCFQNTSSPNEPVWCDASSTDADSRDTSNLKCIVIDNIPSDTGINSIVSQIRGGPLTKIILESDSANRNQAVKLRLQFLSCQDSNKFMQSAKSHLFQVNGAKLQPFWDDNEQCTDNDVLTYNKNDSEGGVTRCLILKQVVPEKKASSFSRDKNSMLVDLDINEVRRQFSAFGSVQDITPVISRKLCLAIFYLNINSALQAMKSYQTPSSDLHELYSQSWSMWYGKDTTDRPCIQLH</sequence>
<proteinExistence type="predicted"/>
<accession>J7RTF2</accession>
<reference evidence="2" key="2">
    <citation type="submission" date="2012-08" db="EMBL/GenBank/DDBJ databases">
        <title>Genome sequence of Kazachstania naganishii.</title>
        <authorList>
            <person name="Gordon J.L."/>
            <person name="Armisen D."/>
            <person name="Proux-Wera E."/>
            <person name="OhEigeartaigh S.S."/>
            <person name="Byrne K.P."/>
            <person name="Wolfe K.H."/>
        </authorList>
    </citation>
    <scope>NUCLEOTIDE SEQUENCE [LARGE SCALE GENOMIC DNA]</scope>
    <source>
        <strain evidence="2">ATCC MYA-139 / BCRC 22969 / CBS 8797 / CCRC 22969 / KCTC 17520 / NBRC 10181 / NCYC 3082</strain>
    </source>
</reference>